<evidence type="ECO:0000313" key="3">
    <source>
        <dbReference type="Proteomes" id="UP001597116"/>
    </source>
</evidence>
<organism evidence="2 3">
    <name type="scientific">Larkinella insperata</name>
    <dbReference type="NCBI Taxonomy" id="332158"/>
    <lineage>
        <taxon>Bacteria</taxon>
        <taxon>Pseudomonadati</taxon>
        <taxon>Bacteroidota</taxon>
        <taxon>Cytophagia</taxon>
        <taxon>Cytophagales</taxon>
        <taxon>Spirosomataceae</taxon>
        <taxon>Larkinella</taxon>
    </lineage>
</organism>
<keyword evidence="1" id="KW-0472">Membrane</keyword>
<feature type="transmembrane region" description="Helical" evidence="1">
    <location>
        <begin position="51"/>
        <end position="71"/>
    </location>
</feature>
<feature type="transmembrane region" description="Helical" evidence="1">
    <location>
        <begin position="161"/>
        <end position="179"/>
    </location>
</feature>
<feature type="transmembrane region" description="Helical" evidence="1">
    <location>
        <begin position="199"/>
        <end position="217"/>
    </location>
</feature>
<dbReference type="RefSeq" id="WP_265988572.1">
    <property type="nucleotide sequence ID" value="NZ_CP110973.1"/>
</dbReference>
<evidence type="ECO:0000313" key="2">
    <source>
        <dbReference type="EMBL" id="MFD1144533.1"/>
    </source>
</evidence>
<sequence>MSDSPDSTGDFDQATAGRTALRYLARAMHTVHPSDEPFVMSRPEKLAIQRLKFFTMLAAAAVVVLGIWVFYLPHVLWTSWFMETHTALGDWPLISILFAALLLYLVVHALILIHNGAIRLVEVTCQFPRFHDTSYNRHLNQLAENCPQRSVFRLRMHPRPLLPWTMPGYLVMVLLLAFLSDALVQLGLRLWYGQPVSPVVMVLSSTVVAALWVGWATHRILLQAQIRVMVPLTIRQFTNDLVEEFGREPAFRRLLPGIMRQAGVSSKPGNYPHLLLFEALVSRFAMDPDKMRVVRTDGFTEQLAGCPSQIRQGVERLFLFTLLIDGHLSPLEQIRLRQWQNAGVVKTSAADVETMRRNFVKGEGLWV</sequence>
<feature type="transmembrane region" description="Helical" evidence="1">
    <location>
        <begin position="91"/>
        <end position="113"/>
    </location>
</feature>
<keyword evidence="1" id="KW-1133">Transmembrane helix</keyword>
<dbReference type="EMBL" id="JBHTLP010000021">
    <property type="protein sequence ID" value="MFD1144533.1"/>
    <property type="molecule type" value="Genomic_DNA"/>
</dbReference>
<protein>
    <submittedName>
        <fullName evidence="2">Uncharacterized protein</fullName>
    </submittedName>
</protein>
<dbReference type="NCBIfam" id="NF047767">
    <property type="entry name" value="LBF_2804_fam"/>
    <property type="match status" value="1"/>
</dbReference>
<keyword evidence="1" id="KW-0812">Transmembrane</keyword>
<proteinExistence type="predicted"/>
<dbReference type="Proteomes" id="UP001597116">
    <property type="component" value="Unassembled WGS sequence"/>
</dbReference>
<name>A0ABW3QA21_9BACT</name>
<comment type="caution">
    <text evidence="2">The sequence shown here is derived from an EMBL/GenBank/DDBJ whole genome shotgun (WGS) entry which is preliminary data.</text>
</comment>
<accession>A0ABW3QA21</accession>
<gene>
    <name evidence="2" type="ORF">ACFQ4C_25620</name>
</gene>
<evidence type="ECO:0000256" key="1">
    <source>
        <dbReference type="SAM" id="Phobius"/>
    </source>
</evidence>
<reference evidence="3" key="1">
    <citation type="journal article" date="2019" name="Int. J. Syst. Evol. Microbiol.">
        <title>The Global Catalogue of Microorganisms (GCM) 10K type strain sequencing project: providing services to taxonomists for standard genome sequencing and annotation.</title>
        <authorList>
            <consortium name="The Broad Institute Genomics Platform"/>
            <consortium name="The Broad Institute Genome Sequencing Center for Infectious Disease"/>
            <person name="Wu L."/>
            <person name="Ma J."/>
        </authorList>
    </citation>
    <scope>NUCLEOTIDE SEQUENCE [LARGE SCALE GENOMIC DNA]</scope>
    <source>
        <strain evidence="3">CCUG 55608</strain>
    </source>
</reference>
<keyword evidence="3" id="KW-1185">Reference proteome</keyword>